<name>A0A9P0A7X8_BEMTA</name>
<sequence length="488" mass="54179">MADNMTRLGDIDFLRGTVSPMLNNKSMHSIKTNALVKKSYLNRRGTYPLLKTERVEFPFGEAIIVSILIKNVTRKLYLPKIYNSNLSDEALEKTNDNVYDLKYLGPEGKSHKYTFVSKAKLKKRNQEKSMESNEEEGKTKKEQKFSKKIYNVIVNSIITYGGEVWRKEERTEGMLRAIEMDFWRRSAGISRRERIRNVKVREIMDVENDIVHDIRPKQLVWYGHVRRMTDDRLPKQVFDWVPPGRRRRGRPMKGWRQGVEAEIRRVIAEHREADPRAVEALPYYGGAKGKYLIIHPSGRTSIVDRNSELLGLRDDDEEGGVGEAGTDEVNTSETAGPSDGVEINPPPDNASVAEAKPVGLAIAGAGGVASSKPVATAVVGPGGLAIANPRATAIAGLAGAEQLIGIGGKKKITLDVNSGSTGSTSGTTAAKSRDIRFNSEQPQGPAQDQAQDQNQPQESLPKQFSMIGNSAQDFRSLPRVIYYPITLY</sequence>
<feature type="region of interest" description="Disordered" evidence="1">
    <location>
        <begin position="312"/>
        <end position="344"/>
    </location>
</feature>
<gene>
    <name evidence="3" type="ORF">BEMITA_LOCUS5679</name>
</gene>
<dbReference type="Proteomes" id="UP001152759">
    <property type="component" value="Chromosome 3"/>
</dbReference>
<feature type="domain" description="DUF4774" evidence="2">
    <location>
        <begin position="352"/>
        <end position="396"/>
    </location>
</feature>
<keyword evidence="4" id="KW-1185">Reference proteome</keyword>
<accession>A0A9P0A7X8</accession>
<dbReference type="PANTHER" id="PTHR47027:SF30">
    <property type="entry name" value="THAP-TYPE DOMAIN-CONTAINING PROTEIN"/>
    <property type="match status" value="1"/>
</dbReference>
<dbReference type="Pfam" id="PF15999">
    <property type="entry name" value="DUF4774"/>
    <property type="match status" value="1"/>
</dbReference>
<reference evidence="3" key="1">
    <citation type="submission" date="2021-12" db="EMBL/GenBank/DDBJ databases">
        <authorList>
            <person name="King R."/>
        </authorList>
    </citation>
    <scope>NUCLEOTIDE SEQUENCE</scope>
</reference>
<proteinExistence type="predicted"/>
<feature type="region of interest" description="Disordered" evidence="1">
    <location>
        <begin position="438"/>
        <end position="460"/>
    </location>
</feature>
<evidence type="ECO:0000256" key="1">
    <source>
        <dbReference type="SAM" id="MobiDB-lite"/>
    </source>
</evidence>
<evidence type="ECO:0000259" key="2">
    <source>
        <dbReference type="Pfam" id="PF15999"/>
    </source>
</evidence>
<feature type="compositionally biased region" description="Low complexity" evidence="1">
    <location>
        <begin position="441"/>
        <end position="457"/>
    </location>
</feature>
<protein>
    <recommendedName>
        <fullName evidence="2">DUF4774 domain-containing protein</fullName>
    </recommendedName>
</protein>
<evidence type="ECO:0000313" key="4">
    <source>
        <dbReference type="Proteomes" id="UP001152759"/>
    </source>
</evidence>
<evidence type="ECO:0000313" key="3">
    <source>
        <dbReference type="EMBL" id="CAH0386587.1"/>
    </source>
</evidence>
<dbReference type="PANTHER" id="PTHR47027">
    <property type="entry name" value="REVERSE TRANSCRIPTASE DOMAIN-CONTAINING PROTEIN"/>
    <property type="match status" value="1"/>
</dbReference>
<organism evidence="3 4">
    <name type="scientific">Bemisia tabaci</name>
    <name type="common">Sweetpotato whitefly</name>
    <name type="synonym">Aleurodes tabaci</name>
    <dbReference type="NCBI Taxonomy" id="7038"/>
    <lineage>
        <taxon>Eukaryota</taxon>
        <taxon>Metazoa</taxon>
        <taxon>Ecdysozoa</taxon>
        <taxon>Arthropoda</taxon>
        <taxon>Hexapoda</taxon>
        <taxon>Insecta</taxon>
        <taxon>Pterygota</taxon>
        <taxon>Neoptera</taxon>
        <taxon>Paraneoptera</taxon>
        <taxon>Hemiptera</taxon>
        <taxon>Sternorrhyncha</taxon>
        <taxon>Aleyrodoidea</taxon>
        <taxon>Aleyrodidae</taxon>
        <taxon>Aleyrodinae</taxon>
        <taxon>Bemisia</taxon>
    </lineage>
</organism>
<dbReference type="EMBL" id="OU963864">
    <property type="protein sequence ID" value="CAH0386587.1"/>
    <property type="molecule type" value="Genomic_DNA"/>
</dbReference>
<dbReference type="AlphaFoldDB" id="A0A9P0A7X8"/>
<dbReference type="InterPro" id="IPR031942">
    <property type="entry name" value="DUF4774"/>
</dbReference>